<dbReference type="InterPro" id="IPR047801">
    <property type="entry name" value="Peptidase_C45"/>
</dbReference>
<accession>A0AB34FMR2</accession>
<proteinExistence type="predicted"/>
<evidence type="ECO:0000313" key="3">
    <source>
        <dbReference type="EMBL" id="KAJ6440131.1"/>
    </source>
</evidence>
<dbReference type="EMBL" id="JAQHRD010000006">
    <property type="protein sequence ID" value="KAJ6440131.1"/>
    <property type="molecule type" value="Genomic_DNA"/>
</dbReference>
<dbReference type="InterPro" id="IPR047794">
    <property type="entry name" value="C45_proenzyme-like"/>
</dbReference>
<sequence>MTRAIIDRVYLPALKSYYPSGYDEIRGIADGAGVTLEDVVLLNSRYDLARLGDDEMARPPNGRPSRGAGEASDMANECTSAYFSQESTASQDVLVAQNWDMSSRLWDQDCAIYLEVHPEPSENKPSLFMVTEAGQLGRSGMNSAGMGVTANSLMSSEDYIPIPYRDAQGKFHDCEVKPLLPISMLRRMILESNHLAEAMTAACNFPRHVSNNLTIGTAEGFGLCLEVTPKNIYKVYKDTRDRYLVHANHFVHQGFLGRNDLYCRYPGGSSWFRQKRLEDLVHASAQKGAVTPQSIIDALSDHLSFPESLCVHPDGNPVDAVIRHLPGYPFRGITSTIACVVYNLTKKEVRVCSGPPCQGTFQTFHLDGIGGNRVGMSKLQEESERPERP</sequence>
<evidence type="ECO:0000313" key="4">
    <source>
        <dbReference type="Proteomes" id="UP001163105"/>
    </source>
</evidence>
<dbReference type="PANTHER" id="PTHR34180:SF1">
    <property type="entry name" value="BETA-ALANYL-DOPAMINE_CARCININE HYDROLASE"/>
    <property type="match status" value="1"/>
</dbReference>
<dbReference type="InterPro" id="IPR005079">
    <property type="entry name" value="Peptidase_C45_hydrolase"/>
</dbReference>
<gene>
    <name evidence="3" type="primary">IAL</name>
    <name evidence="3" type="ORF">O9K51_08022</name>
</gene>
<evidence type="ECO:0000256" key="1">
    <source>
        <dbReference type="SAM" id="MobiDB-lite"/>
    </source>
</evidence>
<dbReference type="NCBIfam" id="NF040521">
    <property type="entry name" value="C45_proenzyme"/>
    <property type="match status" value="1"/>
</dbReference>
<feature type="region of interest" description="Disordered" evidence="1">
    <location>
        <begin position="53"/>
        <end position="72"/>
    </location>
</feature>
<evidence type="ECO:0000259" key="2">
    <source>
        <dbReference type="Pfam" id="PF03417"/>
    </source>
</evidence>
<comment type="caution">
    <text evidence="3">The sequence shown here is derived from an EMBL/GenBank/DDBJ whole genome shotgun (WGS) entry which is preliminary data.</text>
</comment>
<dbReference type="Proteomes" id="UP001163105">
    <property type="component" value="Unassembled WGS sequence"/>
</dbReference>
<dbReference type="Gene3D" id="3.60.60.10">
    <property type="entry name" value="Penicillin V Acylase, Chain A"/>
    <property type="match status" value="1"/>
</dbReference>
<dbReference type="Pfam" id="PF03417">
    <property type="entry name" value="AAT"/>
    <property type="match status" value="1"/>
</dbReference>
<dbReference type="PANTHER" id="PTHR34180">
    <property type="entry name" value="PEPTIDASE C45"/>
    <property type="match status" value="1"/>
</dbReference>
<protein>
    <submittedName>
        <fullName evidence="3">Acyl-coenzyme a 6-aminopenicillanic acid acyl-transferase</fullName>
    </submittedName>
</protein>
<keyword evidence="4" id="KW-1185">Reference proteome</keyword>
<dbReference type="AlphaFoldDB" id="A0AB34FMR2"/>
<reference evidence="3" key="1">
    <citation type="submission" date="2023-01" db="EMBL/GenBank/DDBJ databases">
        <title>The growth and conidiation of Purpureocillium lavendulum are regulated by nitrogen source and histone H3K14 acetylation.</title>
        <authorList>
            <person name="Tang P."/>
            <person name="Han J."/>
            <person name="Zhang C."/>
            <person name="Tang P."/>
            <person name="Qi F."/>
            <person name="Zhang K."/>
            <person name="Liang L."/>
        </authorList>
    </citation>
    <scope>NUCLEOTIDE SEQUENCE</scope>
    <source>
        <strain evidence="3">YMF1.00683</strain>
    </source>
</reference>
<organism evidence="3 4">
    <name type="scientific">Purpureocillium lavendulum</name>
    <dbReference type="NCBI Taxonomy" id="1247861"/>
    <lineage>
        <taxon>Eukaryota</taxon>
        <taxon>Fungi</taxon>
        <taxon>Dikarya</taxon>
        <taxon>Ascomycota</taxon>
        <taxon>Pezizomycotina</taxon>
        <taxon>Sordariomycetes</taxon>
        <taxon>Hypocreomycetidae</taxon>
        <taxon>Hypocreales</taxon>
        <taxon>Ophiocordycipitaceae</taxon>
        <taxon>Purpureocillium</taxon>
    </lineage>
</organism>
<feature type="domain" description="Peptidase C45 hydrolase" evidence="2">
    <location>
        <begin position="92"/>
        <end position="311"/>
    </location>
</feature>
<name>A0AB34FMR2_9HYPO</name>